<name>A0A4U1C9L7_9SPHI</name>
<organism evidence="1 2">
    <name type="scientific">Pedobacter cryotolerans</name>
    <dbReference type="NCBI Taxonomy" id="2571270"/>
    <lineage>
        <taxon>Bacteria</taxon>
        <taxon>Pseudomonadati</taxon>
        <taxon>Bacteroidota</taxon>
        <taxon>Sphingobacteriia</taxon>
        <taxon>Sphingobacteriales</taxon>
        <taxon>Sphingobacteriaceae</taxon>
        <taxon>Pedobacter</taxon>
    </lineage>
</organism>
<dbReference type="RefSeq" id="WP_136876824.1">
    <property type="nucleotide sequence ID" value="NZ_SWBO01000004.1"/>
</dbReference>
<evidence type="ECO:0000313" key="1">
    <source>
        <dbReference type="EMBL" id="TKC01456.1"/>
    </source>
</evidence>
<gene>
    <name evidence="1" type="ORF">FA045_09480</name>
</gene>
<sequence length="491" mass="56027">MKTTTISFLTILFILTISTKVLSQTKQANIRIDKNGNELPLKSNDEEKKEQLIKRFLEHPLDSSKFLERSFADFSKLLQTDFSTGKSMSYATVNVTKPTAEVSYAIRPRGIGKNKILKNSFINLGLQGGFGNDIISLISTQKPASNFSANVSFSFILKQKYWYLPSDKYDLYSTFINNYDTLFMTKEEGIQQKTLLAQKLKLSYKLKTFDEKVDTTKNMNDLKKLKDSIYLNMIAYNSLVNQLSKYEKFATKREKLLDSLNTKFNYNSRHIFWGTISQKAGGNRFNYYDKVNPQNTTANAKKSISSYESTFTLNYFHKTENPRGYQNFLSNMLLTGGITAGYFNNFAELSSTEFKKVEKTDVTNTSYTNTAVTTVYDLSDFKTYHGTKAFVEGYKMFTATGNLGLRFKYIWDMPYGKADIATKRKAQQNIETGIVFNTAKKGSTRAASPISFEVFYSFNDIHGRNVSAVNVGQKFYKRNQIGVKTAIPFNF</sequence>
<comment type="caution">
    <text evidence="1">The sequence shown here is derived from an EMBL/GenBank/DDBJ whole genome shotgun (WGS) entry which is preliminary data.</text>
</comment>
<protein>
    <submittedName>
        <fullName evidence="1">Uncharacterized protein</fullName>
    </submittedName>
</protein>
<dbReference type="AlphaFoldDB" id="A0A4U1C9L7"/>
<dbReference type="EMBL" id="SWBO01000004">
    <property type="protein sequence ID" value="TKC01456.1"/>
    <property type="molecule type" value="Genomic_DNA"/>
</dbReference>
<keyword evidence="2" id="KW-1185">Reference proteome</keyword>
<evidence type="ECO:0000313" key="2">
    <source>
        <dbReference type="Proteomes" id="UP000310477"/>
    </source>
</evidence>
<proteinExistence type="predicted"/>
<dbReference type="OrthoDB" id="1491766at2"/>
<accession>A0A4U1C9L7</accession>
<dbReference type="Proteomes" id="UP000310477">
    <property type="component" value="Unassembled WGS sequence"/>
</dbReference>
<reference evidence="1 2" key="1">
    <citation type="submission" date="2019-04" db="EMBL/GenBank/DDBJ databases">
        <title>Pedobacter sp. AR-2-6 sp. nov., isolated from Arctic soil.</title>
        <authorList>
            <person name="Dahal R.H."/>
            <person name="Kim D.-U."/>
        </authorList>
    </citation>
    <scope>NUCLEOTIDE SEQUENCE [LARGE SCALE GENOMIC DNA]</scope>
    <source>
        <strain evidence="1 2">AR-2-6</strain>
    </source>
</reference>